<gene>
    <name evidence="1" type="ORF">OCTVUL_1B030866</name>
</gene>
<accession>A0AA36B307</accession>
<sequence length="68" mass="7600">MIEEKLKISSLLENANRNSKTEEISFVLEYTGNYAILNEVAIAFLMDCICLLAAGEEKALYYSFVSGN</sequence>
<name>A0AA36B307_OCTVU</name>
<organism evidence="1 2">
    <name type="scientific">Octopus vulgaris</name>
    <name type="common">Common octopus</name>
    <dbReference type="NCBI Taxonomy" id="6645"/>
    <lineage>
        <taxon>Eukaryota</taxon>
        <taxon>Metazoa</taxon>
        <taxon>Spiralia</taxon>
        <taxon>Lophotrochozoa</taxon>
        <taxon>Mollusca</taxon>
        <taxon>Cephalopoda</taxon>
        <taxon>Coleoidea</taxon>
        <taxon>Octopodiformes</taxon>
        <taxon>Octopoda</taxon>
        <taxon>Incirrata</taxon>
        <taxon>Octopodidae</taxon>
        <taxon>Octopus</taxon>
    </lineage>
</organism>
<dbReference type="AlphaFoldDB" id="A0AA36B307"/>
<evidence type="ECO:0000313" key="1">
    <source>
        <dbReference type="EMBL" id="CAI9726684.1"/>
    </source>
</evidence>
<protein>
    <submittedName>
        <fullName evidence="1">Uncharacterized protein</fullName>
    </submittedName>
</protein>
<dbReference type="Proteomes" id="UP001162480">
    <property type="component" value="Chromosome 8"/>
</dbReference>
<proteinExistence type="predicted"/>
<reference evidence="1" key="1">
    <citation type="submission" date="2023-08" db="EMBL/GenBank/DDBJ databases">
        <authorList>
            <person name="Alioto T."/>
            <person name="Alioto T."/>
            <person name="Gomez Garrido J."/>
        </authorList>
    </citation>
    <scope>NUCLEOTIDE SEQUENCE</scope>
</reference>
<keyword evidence="2" id="KW-1185">Reference proteome</keyword>
<evidence type="ECO:0000313" key="2">
    <source>
        <dbReference type="Proteomes" id="UP001162480"/>
    </source>
</evidence>
<dbReference type="EMBL" id="OX597821">
    <property type="protein sequence ID" value="CAI9726684.1"/>
    <property type="molecule type" value="Genomic_DNA"/>
</dbReference>